<dbReference type="EMBL" id="LECT01000046">
    <property type="protein sequence ID" value="KLU02089.1"/>
    <property type="molecule type" value="Genomic_DNA"/>
</dbReference>
<name>A0A0J1E9B8_RHOIS</name>
<keyword evidence="2" id="KW-1185">Reference proteome</keyword>
<dbReference type="Proteomes" id="UP000036367">
    <property type="component" value="Unassembled WGS sequence"/>
</dbReference>
<dbReference type="STRING" id="595434.RISK_005915"/>
<keyword evidence="1" id="KW-0378">Hydrolase</keyword>
<evidence type="ECO:0000313" key="2">
    <source>
        <dbReference type="Proteomes" id="UP000036367"/>
    </source>
</evidence>
<protein>
    <submittedName>
        <fullName evidence="1">Arylsulfatase</fullName>
        <ecNumber evidence="1">3.1.6.1</ecNumber>
    </submittedName>
</protein>
<dbReference type="EC" id="3.1.6.1" evidence="1"/>
<comment type="caution">
    <text evidence="1">The sequence shown here is derived from an EMBL/GenBank/DDBJ whole genome shotgun (WGS) entry which is preliminary data.</text>
</comment>
<dbReference type="RefSeq" id="WP_236696643.1">
    <property type="nucleotide sequence ID" value="NZ_LECT01000046.1"/>
</dbReference>
<proteinExistence type="predicted"/>
<dbReference type="AlphaFoldDB" id="A0A0J1E9B8"/>
<accession>A0A0J1E9B8</accession>
<dbReference type="PATRIC" id="fig|595434.4.peg.5617"/>
<reference evidence="1" key="1">
    <citation type="submission" date="2015-05" db="EMBL/GenBank/DDBJ databases">
        <title>Permanent draft genome of Rhodopirellula islandicus K833.</title>
        <authorList>
            <person name="Kizina J."/>
            <person name="Richter M."/>
            <person name="Glockner F.O."/>
            <person name="Harder J."/>
        </authorList>
    </citation>
    <scope>NUCLEOTIDE SEQUENCE [LARGE SCALE GENOMIC DNA]</scope>
    <source>
        <strain evidence="1">K833</strain>
    </source>
</reference>
<organism evidence="1 2">
    <name type="scientific">Rhodopirellula islandica</name>
    <dbReference type="NCBI Taxonomy" id="595434"/>
    <lineage>
        <taxon>Bacteria</taxon>
        <taxon>Pseudomonadati</taxon>
        <taxon>Planctomycetota</taxon>
        <taxon>Planctomycetia</taxon>
        <taxon>Pirellulales</taxon>
        <taxon>Pirellulaceae</taxon>
        <taxon>Rhodopirellula</taxon>
    </lineage>
</organism>
<sequence>MIINLRADPYEKMWKEGTLGYFRWYADNMWTFVPVQNYIEQFMATIPKYPWQSGSSLSAAGINYQTLKAQEWIKKLEQISPPRN</sequence>
<evidence type="ECO:0000313" key="1">
    <source>
        <dbReference type="EMBL" id="KLU02089.1"/>
    </source>
</evidence>
<dbReference type="GO" id="GO:0004065">
    <property type="term" value="F:arylsulfatase activity"/>
    <property type="evidence" value="ECO:0007669"/>
    <property type="project" value="UniProtKB-EC"/>
</dbReference>
<gene>
    <name evidence="1" type="ORF">RISK_005915</name>
</gene>